<evidence type="ECO:0000256" key="2">
    <source>
        <dbReference type="ARBA" id="ARBA00010388"/>
    </source>
</evidence>
<organism evidence="9 10">
    <name type="scientific">Kineococcus halophytocola</name>
    <dbReference type="NCBI Taxonomy" id="3234027"/>
    <lineage>
        <taxon>Bacteria</taxon>
        <taxon>Bacillati</taxon>
        <taxon>Actinomycetota</taxon>
        <taxon>Actinomycetes</taxon>
        <taxon>Kineosporiales</taxon>
        <taxon>Kineosporiaceae</taxon>
        <taxon>Kineococcus</taxon>
    </lineage>
</organism>
<keyword evidence="10" id="KW-1185">Reference proteome</keyword>
<dbReference type="EMBL" id="JBGFTU010000001">
    <property type="protein sequence ID" value="MEZ0163169.1"/>
    <property type="molecule type" value="Genomic_DNA"/>
</dbReference>
<dbReference type="PANTHER" id="PTHR34583">
    <property type="entry name" value="ANTIPORTER SUBUNIT MNHC2-RELATED"/>
    <property type="match status" value="1"/>
</dbReference>
<dbReference type="Pfam" id="PF00420">
    <property type="entry name" value="Oxidored_q2"/>
    <property type="match status" value="1"/>
</dbReference>
<evidence type="ECO:0000313" key="10">
    <source>
        <dbReference type="Proteomes" id="UP001565927"/>
    </source>
</evidence>
<dbReference type="InterPro" id="IPR039428">
    <property type="entry name" value="NUOK/Mnh_C1-like"/>
</dbReference>
<feature type="transmembrane region" description="Helical" evidence="8">
    <location>
        <begin position="71"/>
        <end position="94"/>
    </location>
</feature>
<comment type="subcellular location">
    <subcellularLocation>
        <location evidence="1">Cell membrane</location>
        <topology evidence="1">Multi-pass membrane protein</topology>
    </subcellularLocation>
</comment>
<evidence type="ECO:0000256" key="5">
    <source>
        <dbReference type="ARBA" id="ARBA00022989"/>
    </source>
</evidence>
<reference evidence="9 10" key="1">
    <citation type="submission" date="2024-07" db="EMBL/GenBank/DDBJ databases">
        <authorList>
            <person name="Thanompreechachai J."/>
            <person name="Duangmal K."/>
        </authorList>
    </citation>
    <scope>NUCLEOTIDE SEQUENCE [LARGE SCALE GENOMIC DNA]</scope>
    <source>
        <strain evidence="9 10">LSe6-4</strain>
    </source>
</reference>
<feature type="transmembrane region" description="Helical" evidence="8">
    <location>
        <begin position="30"/>
        <end position="51"/>
    </location>
</feature>
<evidence type="ECO:0000256" key="8">
    <source>
        <dbReference type="SAM" id="Phobius"/>
    </source>
</evidence>
<dbReference type="Gene3D" id="1.10.287.3510">
    <property type="match status" value="1"/>
</dbReference>
<comment type="caution">
    <text evidence="9">The sequence shown here is derived from an EMBL/GenBank/DDBJ whole genome shotgun (WGS) entry which is preliminary data.</text>
</comment>
<keyword evidence="4 8" id="KW-0812">Transmembrane</keyword>
<name>A0ABV4GV27_9ACTN</name>
<accession>A0ABV4GV27</accession>
<dbReference type="PANTHER" id="PTHR34583:SF2">
    <property type="entry name" value="ANTIPORTER SUBUNIT MNHC2-RELATED"/>
    <property type="match status" value="1"/>
</dbReference>
<evidence type="ECO:0000256" key="1">
    <source>
        <dbReference type="ARBA" id="ARBA00004651"/>
    </source>
</evidence>
<dbReference type="InterPro" id="IPR050601">
    <property type="entry name" value="CPA3_antiporter_subunitC"/>
</dbReference>
<feature type="transmembrane region" description="Helical" evidence="8">
    <location>
        <begin position="6"/>
        <end position="23"/>
    </location>
</feature>
<sequence length="145" mass="15501">MSPNLTLVVIAGMLVACGVTLLLERTLTRVLVGVVLLSNGINVLFLVASGRPGRAPFVTGGTTAEQMSDPLPQAMVLTAIVITLGMVAFVLALAHRSWQVDGHDEVQDDVEDRRIVRRAELDETSAGYDDETRENGDEDGAGVDR</sequence>
<gene>
    <name evidence="9" type="ORF">AB2L27_00145</name>
</gene>
<feature type="compositionally biased region" description="Acidic residues" evidence="7">
    <location>
        <begin position="128"/>
        <end position="145"/>
    </location>
</feature>
<keyword evidence="5 8" id="KW-1133">Transmembrane helix</keyword>
<dbReference type="NCBIfam" id="NF005929">
    <property type="entry name" value="PRK07946.1"/>
    <property type="match status" value="1"/>
</dbReference>
<keyword evidence="3" id="KW-1003">Cell membrane</keyword>
<feature type="region of interest" description="Disordered" evidence="7">
    <location>
        <begin position="117"/>
        <end position="145"/>
    </location>
</feature>
<protein>
    <submittedName>
        <fullName evidence="9">Na(+)/H(+) antiporter subunit C</fullName>
    </submittedName>
</protein>
<evidence type="ECO:0000256" key="7">
    <source>
        <dbReference type="SAM" id="MobiDB-lite"/>
    </source>
</evidence>
<evidence type="ECO:0000313" key="9">
    <source>
        <dbReference type="EMBL" id="MEZ0163169.1"/>
    </source>
</evidence>
<keyword evidence="6 8" id="KW-0472">Membrane</keyword>
<evidence type="ECO:0000256" key="3">
    <source>
        <dbReference type="ARBA" id="ARBA00022475"/>
    </source>
</evidence>
<dbReference type="RefSeq" id="WP_370439428.1">
    <property type="nucleotide sequence ID" value="NZ_JBGFTU010000001.1"/>
</dbReference>
<evidence type="ECO:0000256" key="4">
    <source>
        <dbReference type="ARBA" id="ARBA00022692"/>
    </source>
</evidence>
<evidence type="ECO:0000256" key="6">
    <source>
        <dbReference type="ARBA" id="ARBA00023136"/>
    </source>
</evidence>
<proteinExistence type="inferred from homology"/>
<dbReference type="Proteomes" id="UP001565927">
    <property type="component" value="Unassembled WGS sequence"/>
</dbReference>
<comment type="similarity">
    <text evidence="2">Belongs to the CPA3 antiporters (TC 2.A.63) subunit C family.</text>
</comment>